<name>A0A5C3LC84_COPMA</name>
<feature type="compositionally biased region" description="Low complexity" evidence="1">
    <location>
        <begin position="92"/>
        <end position="103"/>
    </location>
</feature>
<feature type="region of interest" description="Disordered" evidence="1">
    <location>
        <begin position="246"/>
        <end position="388"/>
    </location>
</feature>
<dbReference type="EMBL" id="ML210147">
    <property type="protein sequence ID" value="TFK30245.1"/>
    <property type="molecule type" value="Genomic_DNA"/>
</dbReference>
<protein>
    <submittedName>
        <fullName evidence="2">Uncharacterized protein</fullName>
    </submittedName>
</protein>
<reference evidence="2 3" key="1">
    <citation type="journal article" date="2019" name="Nat. Ecol. Evol.">
        <title>Megaphylogeny resolves global patterns of mushroom evolution.</title>
        <authorList>
            <person name="Varga T."/>
            <person name="Krizsan K."/>
            <person name="Foldi C."/>
            <person name="Dima B."/>
            <person name="Sanchez-Garcia M."/>
            <person name="Sanchez-Ramirez S."/>
            <person name="Szollosi G.J."/>
            <person name="Szarkandi J.G."/>
            <person name="Papp V."/>
            <person name="Albert L."/>
            <person name="Andreopoulos W."/>
            <person name="Angelini C."/>
            <person name="Antonin V."/>
            <person name="Barry K.W."/>
            <person name="Bougher N.L."/>
            <person name="Buchanan P."/>
            <person name="Buyck B."/>
            <person name="Bense V."/>
            <person name="Catcheside P."/>
            <person name="Chovatia M."/>
            <person name="Cooper J."/>
            <person name="Damon W."/>
            <person name="Desjardin D."/>
            <person name="Finy P."/>
            <person name="Geml J."/>
            <person name="Haridas S."/>
            <person name="Hughes K."/>
            <person name="Justo A."/>
            <person name="Karasinski D."/>
            <person name="Kautmanova I."/>
            <person name="Kiss B."/>
            <person name="Kocsube S."/>
            <person name="Kotiranta H."/>
            <person name="LaButti K.M."/>
            <person name="Lechner B.E."/>
            <person name="Liimatainen K."/>
            <person name="Lipzen A."/>
            <person name="Lukacs Z."/>
            <person name="Mihaltcheva S."/>
            <person name="Morgado L.N."/>
            <person name="Niskanen T."/>
            <person name="Noordeloos M.E."/>
            <person name="Ohm R.A."/>
            <person name="Ortiz-Santana B."/>
            <person name="Ovrebo C."/>
            <person name="Racz N."/>
            <person name="Riley R."/>
            <person name="Savchenko A."/>
            <person name="Shiryaev A."/>
            <person name="Soop K."/>
            <person name="Spirin V."/>
            <person name="Szebenyi C."/>
            <person name="Tomsovsky M."/>
            <person name="Tulloss R.E."/>
            <person name="Uehling J."/>
            <person name="Grigoriev I.V."/>
            <person name="Vagvolgyi C."/>
            <person name="Papp T."/>
            <person name="Martin F.M."/>
            <person name="Miettinen O."/>
            <person name="Hibbett D.S."/>
            <person name="Nagy L.G."/>
        </authorList>
    </citation>
    <scope>NUCLEOTIDE SEQUENCE [LARGE SCALE GENOMIC DNA]</scope>
    <source>
        <strain evidence="2 3">CBS 121175</strain>
    </source>
</reference>
<dbReference type="Proteomes" id="UP000307440">
    <property type="component" value="Unassembled WGS sequence"/>
</dbReference>
<feature type="compositionally biased region" description="Basic and acidic residues" evidence="1">
    <location>
        <begin position="79"/>
        <end position="91"/>
    </location>
</feature>
<keyword evidence="3" id="KW-1185">Reference proteome</keyword>
<feature type="compositionally biased region" description="Polar residues" evidence="1">
    <location>
        <begin position="323"/>
        <end position="339"/>
    </location>
</feature>
<accession>A0A5C3LC84</accession>
<evidence type="ECO:0000313" key="3">
    <source>
        <dbReference type="Proteomes" id="UP000307440"/>
    </source>
</evidence>
<feature type="compositionally biased region" description="Basic residues" evidence="1">
    <location>
        <begin position="363"/>
        <end position="377"/>
    </location>
</feature>
<organism evidence="2 3">
    <name type="scientific">Coprinopsis marcescibilis</name>
    <name type="common">Agaric fungus</name>
    <name type="synonym">Psathyrella marcescibilis</name>
    <dbReference type="NCBI Taxonomy" id="230819"/>
    <lineage>
        <taxon>Eukaryota</taxon>
        <taxon>Fungi</taxon>
        <taxon>Dikarya</taxon>
        <taxon>Basidiomycota</taxon>
        <taxon>Agaricomycotina</taxon>
        <taxon>Agaricomycetes</taxon>
        <taxon>Agaricomycetidae</taxon>
        <taxon>Agaricales</taxon>
        <taxon>Agaricineae</taxon>
        <taxon>Psathyrellaceae</taxon>
        <taxon>Coprinopsis</taxon>
    </lineage>
</organism>
<evidence type="ECO:0000313" key="2">
    <source>
        <dbReference type="EMBL" id="TFK30245.1"/>
    </source>
</evidence>
<proteinExistence type="predicted"/>
<sequence length="388" mass="42704">MAEYATTPQGYFTSKQRTARWVDSYSPEAVYSPSYPPTPIEHYAPPSPAMSTHSLPPKMVLRFNDGRGDVAVPHPNAEYSRRQDGRHRGTESKSSTHSSSPLSQRPHKVPAPPTAPEAIRILPSRPVNNSSSTSSRQSEQPRSRSIPRNLASAPMPEDGYIPPVPHVRHSPTVSPASAHPSYGHPPQSAYSPWLPEKPGHHAKHASVNYPPKHPMHYDPHAYHHPPNFMPNGMIYSHSAPPALGSPTHYPPHHPAAYPTGGQERMGRTRGREMAAYPRSRRHINPNASSDSLTSEDGDNAYYRSPTGQKVHVIAPSPERSDGTSDSSTKVDSQWSQTSGKKPFLSRIFGFGGHKVVTPPPAKGGHHHGHRRKLQRRHSIGESGRLELD</sequence>
<feature type="compositionally biased region" description="Low complexity" evidence="1">
    <location>
        <begin position="123"/>
        <end position="148"/>
    </location>
</feature>
<feature type="region of interest" description="Disordered" evidence="1">
    <location>
        <begin position="28"/>
        <end position="211"/>
    </location>
</feature>
<evidence type="ECO:0000256" key="1">
    <source>
        <dbReference type="SAM" id="MobiDB-lite"/>
    </source>
</evidence>
<dbReference type="AlphaFoldDB" id="A0A5C3LC84"/>
<dbReference type="OrthoDB" id="3249663at2759"/>
<gene>
    <name evidence="2" type="ORF">FA15DRAFT_204629</name>
</gene>